<evidence type="ECO:0000313" key="5">
    <source>
        <dbReference type="EMBL" id="KAK7094957.1"/>
    </source>
</evidence>
<dbReference type="EMBL" id="JBAMIC010000018">
    <property type="protein sequence ID" value="KAK7094957.1"/>
    <property type="molecule type" value="Genomic_DNA"/>
</dbReference>
<evidence type="ECO:0000313" key="6">
    <source>
        <dbReference type="Proteomes" id="UP001374579"/>
    </source>
</evidence>
<name>A0AAN9AXF4_9CAEN</name>
<keyword evidence="3" id="KW-1133">Transmembrane helix</keyword>
<dbReference type="PANTHER" id="PTHR11360:SF284">
    <property type="entry name" value="EG:103B4.3 PROTEIN-RELATED"/>
    <property type="match status" value="1"/>
</dbReference>
<dbReference type="Gene3D" id="1.20.1250.20">
    <property type="entry name" value="MFS general substrate transporter like domains"/>
    <property type="match status" value="1"/>
</dbReference>
<comment type="caution">
    <text evidence="5">The sequence shown here is derived from an EMBL/GenBank/DDBJ whole genome shotgun (WGS) entry which is preliminary data.</text>
</comment>
<feature type="domain" description="Major facilitator superfamily (MFS) profile" evidence="4">
    <location>
        <begin position="16"/>
        <end position="466"/>
    </location>
</feature>
<feature type="transmembrane region" description="Helical" evidence="3">
    <location>
        <begin position="52"/>
        <end position="75"/>
    </location>
</feature>
<dbReference type="Pfam" id="PF07690">
    <property type="entry name" value="MFS_1"/>
    <property type="match status" value="1"/>
</dbReference>
<evidence type="ECO:0000256" key="2">
    <source>
        <dbReference type="SAM" id="MobiDB-lite"/>
    </source>
</evidence>
<dbReference type="InterPro" id="IPR036259">
    <property type="entry name" value="MFS_trans_sf"/>
</dbReference>
<accession>A0AAN9AXF4</accession>
<feature type="transmembrane region" description="Helical" evidence="3">
    <location>
        <begin position="284"/>
        <end position="310"/>
    </location>
</feature>
<keyword evidence="3" id="KW-0812">Transmembrane</keyword>
<dbReference type="Proteomes" id="UP001374579">
    <property type="component" value="Unassembled WGS sequence"/>
</dbReference>
<feature type="compositionally biased region" description="Polar residues" evidence="2">
    <location>
        <begin position="486"/>
        <end position="498"/>
    </location>
</feature>
<dbReference type="InterPro" id="IPR050327">
    <property type="entry name" value="Proton-linked_MCT"/>
</dbReference>
<dbReference type="GO" id="GO:0008028">
    <property type="term" value="F:monocarboxylic acid transmembrane transporter activity"/>
    <property type="evidence" value="ECO:0007669"/>
    <property type="project" value="TreeGrafter"/>
</dbReference>
<evidence type="ECO:0000259" key="4">
    <source>
        <dbReference type="PROSITE" id="PS50850"/>
    </source>
</evidence>
<organism evidence="5 6">
    <name type="scientific">Littorina saxatilis</name>
    <dbReference type="NCBI Taxonomy" id="31220"/>
    <lineage>
        <taxon>Eukaryota</taxon>
        <taxon>Metazoa</taxon>
        <taxon>Spiralia</taxon>
        <taxon>Lophotrochozoa</taxon>
        <taxon>Mollusca</taxon>
        <taxon>Gastropoda</taxon>
        <taxon>Caenogastropoda</taxon>
        <taxon>Littorinimorpha</taxon>
        <taxon>Littorinoidea</taxon>
        <taxon>Littorinidae</taxon>
        <taxon>Littorina</taxon>
    </lineage>
</organism>
<keyword evidence="3" id="KW-0472">Membrane</keyword>
<dbReference type="PROSITE" id="PS50850">
    <property type="entry name" value="MFS"/>
    <property type="match status" value="1"/>
</dbReference>
<evidence type="ECO:0000256" key="3">
    <source>
        <dbReference type="SAM" id="Phobius"/>
    </source>
</evidence>
<feature type="transmembrane region" description="Helical" evidence="3">
    <location>
        <begin position="82"/>
        <end position="100"/>
    </location>
</feature>
<feature type="region of interest" description="Disordered" evidence="2">
    <location>
        <begin position="486"/>
        <end position="507"/>
    </location>
</feature>
<comment type="subcellular location">
    <subcellularLocation>
        <location evidence="1">Membrane</location>
        <topology evidence="1">Multi-pass membrane protein</topology>
    </subcellularLocation>
</comment>
<reference evidence="5 6" key="1">
    <citation type="submission" date="2024-02" db="EMBL/GenBank/DDBJ databases">
        <title>Chromosome-scale genome assembly of the rough periwinkle Littorina saxatilis.</title>
        <authorList>
            <person name="De Jode A."/>
            <person name="Faria R."/>
            <person name="Formenti G."/>
            <person name="Sims Y."/>
            <person name="Smith T.P."/>
            <person name="Tracey A."/>
            <person name="Wood J.M.D."/>
            <person name="Zagrodzka Z.B."/>
            <person name="Johannesson K."/>
            <person name="Butlin R.K."/>
            <person name="Leder E.H."/>
        </authorList>
    </citation>
    <scope>NUCLEOTIDE SEQUENCE [LARGE SCALE GENOMIC DNA]</scope>
    <source>
        <strain evidence="5">Snail1</strain>
        <tissue evidence="5">Muscle</tissue>
    </source>
</reference>
<sequence>MCDNNRRDVDGGWAWVALVASVANLCLYACFVVSVGLFQVEFFETFSGSKGFIALIGALALSGQTMLGPVAGILSNLLSPRVTIMIGSILLSLGCVAGSFSEDLIALLVAFGLLTGIGAGLSYTPSVTIVSTYFHEYRVVANGISLAAPGIGVLIGPYLLRWLIGAHGWRYAMSIFGCILAQTCVLACLFFPHDPSVTPSCCHKRRPPPPPPETKLLQPPEDRSLSRLKNAHSPGVKEMVGSRTAMHVSEFGSMLLSNSVVWTVEEVTSSTLRQRVKQLLSRRFMWVMCLNQFLLYAGFSINTVLFPSYAQSVGVPINDLPPIYLVYGITMTVCRIAGGFIFSRVPNHLLKLFFCFQVAVAFVLFLLPIYGTSGDSLFVYKFLVGLTYGPTFLLVTPILIHHVGLDDLSVAFGVIMLCCGLGYVIAPPIGGMMYDVFGSYRVTYYIAGSTIGVAALSLLLLLLVKDLNPPEDADVKKEILLSANQKDSDNASSDTQNETVKEKPCMNGGGNSQVHVIYDVEDLREYITCHNRHS</sequence>
<feature type="transmembrane region" description="Helical" evidence="3">
    <location>
        <begin position="106"/>
        <end position="127"/>
    </location>
</feature>
<feature type="transmembrane region" description="Helical" evidence="3">
    <location>
        <begin position="322"/>
        <end position="342"/>
    </location>
</feature>
<feature type="transmembrane region" description="Helical" evidence="3">
    <location>
        <begin position="408"/>
        <end position="430"/>
    </location>
</feature>
<proteinExistence type="predicted"/>
<dbReference type="InterPro" id="IPR020846">
    <property type="entry name" value="MFS_dom"/>
</dbReference>
<dbReference type="GO" id="GO:0016020">
    <property type="term" value="C:membrane"/>
    <property type="evidence" value="ECO:0007669"/>
    <property type="project" value="UniProtKB-SubCell"/>
</dbReference>
<feature type="transmembrane region" description="Helical" evidence="3">
    <location>
        <begin position="12"/>
        <end position="40"/>
    </location>
</feature>
<gene>
    <name evidence="5" type="ORF">V1264_006428</name>
</gene>
<dbReference type="AlphaFoldDB" id="A0AAN9AXF4"/>
<feature type="transmembrane region" description="Helical" evidence="3">
    <location>
        <begin position="349"/>
        <end position="371"/>
    </location>
</feature>
<keyword evidence="6" id="KW-1185">Reference proteome</keyword>
<dbReference type="PANTHER" id="PTHR11360">
    <property type="entry name" value="MONOCARBOXYLATE TRANSPORTER"/>
    <property type="match status" value="1"/>
</dbReference>
<evidence type="ECO:0000256" key="1">
    <source>
        <dbReference type="ARBA" id="ARBA00004141"/>
    </source>
</evidence>
<feature type="transmembrane region" description="Helical" evidence="3">
    <location>
        <begin position="139"/>
        <end position="159"/>
    </location>
</feature>
<feature type="transmembrane region" description="Helical" evidence="3">
    <location>
        <begin position="442"/>
        <end position="464"/>
    </location>
</feature>
<feature type="transmembrane region" description="Helical" evidence="3">
    <location>
        <begin position="171"/>
        <end position="191"/>
    </location>
</feature>
<dbReference type="SUPFAM" id="SSF103473">
    <property type="entry name" value="MFS general substrate transporter"/>
    <property type="match status" value="1"/>
</dbReference>
<dbReference type="InterPro" id="IPR011701">
    <property type="entry name" value="MFS"/>
</dbReference>
<protein>
    <recommendedName>
        <fullName evidence="4">Major facilitator superfamily (MFS) profile domain-containing protein</fullName>
    </recommendedName>
</protein>